<evidence type="ECO:0000313" key="1">
    <source>
        <dbReference type="EMBL" id="VAW42453.1"/>
    </source>
</evidence>
<sequence length="26" mass="2919">MNIAWTTLSTLAEARKMAAELIKSRL</sequence>
<feature type="non-terminal residue" evidence="1">
    <location>
        <position position="26"/>
    </location>
</feature>
<protein>
    <submittedName>
        <fullName evidence="1">Uncharacterized protein</fullName>
    </submittedName>
</protein>
<organism evidence="1">
    <name type="scientific">hydrothermal vent metagenome</name>
    <dbReference type="NCBI Taxonomy" id="652676"/>
    <lineage>
        <taxon>unclassified sequences</taxon>
        <taxon>metagenomes</taxon>
        <taxon>ecological metagenomes</taxon>
    </lineage>
</organism>
<dbReference type="AlphaFoldDB" id="A0A3B0VQI4"/>
<name>A0A3B0VQI4_9ZZZZ</name>
<proteinExistence type="predicted"/>
<dbReference type="EMBL" id="UOEX01000444">
    <property type="protein sequence ID" value="VAW42453.1"/>
    <property type="molecule type" value="Genomic_DNA"/>
</dbReference>
<gene>
    <name evidence="1" type="ORF">MNBD_DELTA03-1835</name>
</gene>
<reference evidence="1" key="1">
    <citation type="submission" date="2018-06" db="EMBL/GenBank/DDBJ databases">
        <authorList>
            <person name="Zhirakovskaya E."/>
        </authorList>
    </citation>
    <scope>NUCLEOTIDE SEQUENCE</scope>
</reference>
<accession>A0A3B0VQI4</accession>